<evidence type="ECO:0000313" key="8">
    <source>
        <dbReference type="Proteomes" id="UP000525078"/>
    </source>
</evidence>
<dbReference type="InterPro" id="IPR027417">
    <property type="entry name" value="P-loop_NTPase"/>
</dbReference>
<evidence type="ECO:0000313" key="7">
    <source>
        <dbReference type="EMBL" id="KAF4358778.1"/>
    </source>
</evidence>
<evidence type="ECO:0000256" key="2">
    <source>
        <dbReference type="ARBA" id="ARBA00022692"/>
    </source>
</evidence>
<dbReference type="GO" id="GO:0016020">
    <property type="term" value="C:membrane"/>
    <property type="evidence" value="ECO:0007669"/>
    <property type="project" value="UniProtKB-SubCell"/>
</dbReference>
<comment type="caution">
    <text evidence="7">The sequence shown here is derived from an EMBL/GenBank/DDBJ whole genome shotgun (WGS) entry which is preliminary data.</text>
</comment>
<dbReference type="Proteomes" id="UP000525078">
    <property type="component" value="Unassembled WGS sequence"/>
</dbReference>
<evidence type="ECO:0000256" key="3">
    <source>
        <dbReference type="ARBA" id="ARBA00022989"/>
    </source>
</evidence>
<evidence type="ECO:0000256" key="4">
    <source>
        <dbReference type="ARBA" id="ARBA00023136"/>
    </source>
</evidence>
<dbReference type="GO" id="GO:0140359">
    <property type="term" value="F:ABC-type transporter activity"/>
    <property type="evidence" value="ECO:0007669"/>
    <property type="project" value="InterPro"/>
</dbReference>
<dbReference type="EMBL" id="JAATIP010000221">
    <property type="protein sequence ID" value="KAF4358778.1"/>
    <property type="molecule type" value="Genomic_DNA"/>
</dbReference>
<protein>
    <recommendedName>
        <fullName evidence="6">ABC-2 type transporter transmembrane domain-containing protein</fullName>
    </recommendedName>
</protein>
<gene>
    <name evidence="7" type="ORF">F8388_022545</name>
</gene>
<proteinExistence type="predicted"/>
<dbReference type="SUPFAM" id="SSF52540">
    <property type="entry name" value="P-loop containing nucleoside triphosphate hydrolases"/>
    <property type="match status" value="1"/>
</dbReference>
<dbReference type="AlphaFoldDB" id="A0A7J6EK12"/>
<feature type="transmembrane region" description="Helical" evidence="5">
    <location>
        <begin position="452"/>
        <end position="474"/>
    </location>
</feature>
<feature type="transmembrane region" description="Helical" evidence="5">
    <location>
        <begin position="481"/>
        <end position="505"/>
    </location>
</feature>
<evidence type="ECO:0000259" key="6">
    <source>
        <dbReference type="Pfam" id="PF01061"/>
    </source>
</evidence>
<organism evidence="7 8">
    <name type="scientific">Cannabis sativa</name>
    <name type="common">Hemp</name>
    <name type="synonym">Marijuana</name>
    <dbReference type="NCBI Taxonomy" id="3483"/>
    <lineage>
        <taxon>Eukaryota</taxon>
        <taxon>Viridiplantae</taxon>
        <taxon>Streptophyta</taxon>
        <taxon>Embryophyta</taxon>
        <taxon>Tracheophyta</taxon>
        <taxon>Spermatophyta</taxon>
        <taxon>Magnoliopsida</taxon>
        <taxon>eudicotyledons</taxon>
        <taxon>Gunneridae</taxon>
        <taxon>Pentapetalae</taxon>
        <taxon>rosids</taxon>
        <taxon>fabids</taxon>
        <taxon>Rosales</taxon>
        <taxon>Cannabaceae</taxon>
        <taxon>Cannabis</taxon>
    </lineage>
</organism>
<dbReference type="PANTHER" id="PTHR48040">
    <property type="entry name" value="PLEIOTROPIC DRUG RESISTANCE PROTEIN 1-LIKE ISOFORM X1"/>
    <property type="match status" value="1"/>
</dbReference>
<feature type="transmembrane region" description="Helical" evidence="5">
    <location>
        <begin position="404"/>
        <end position="421"/>
    </location>
</feature>
<evidence type="ECO:0000256" key="1">
    <source>
        <dbReference type="ARBA" id="ARBA00004141"/>
    </source>
</evidence>
<comment type="subcellular location">
    <subcellularLocation>
        <location evidence="1">Membrane</location>
        <topology evidence="1">Multi-pass membrane protein</topology>
    </subcellularLocation>
</comment>
<feature type="domain" description="ABC-2 type transporter transmembrane" evidence="6">
    <location>
        <begin position="404"/>
        <end position="494"/>
    </location>
</feature>
<dbReference type="PANTHER" id="PTHR48040:SF13">
    <property type="entry name" value="ABC TRANSPORTER G FAMILY MEMBER 31"/>
    <property type="match status" value="1"/>
</dbReference>
<dbReference type="Pfam" id="PF01061">
    <property type="entry name" value="ABC2_membrane"/>
    <property type="match status" value="1"/>
</dbReference>
<keyword evidence="2 5" id="KW-0812">Transmembrane</keyword>
<sequence length="592" mass="68757">MDSFANRVEGDDKEILNWAAIERLPTYERLKQGILDTCTVDVHHLSIQQKKSLVEKLIKVPDQHNQTFLAKLKNRIHSVRIELPTVEVRFEHLIVETEIYVGKELYLHSLTSQRIVFFCGKVTYNGHDLDEFIPKRTTSYVSEHDSHIKEMTVRETLDFFARRQGVTRRYELLAELCRRGKEANIKPDPDIDVFMKAATTEGQETSVVTDYVLKVRCLLDQQGVLFMDEISTRLDSSTTYQIINSMRQIVHMLNETAVISLLQPALESYNLFDDIIHLSEGQIVYQGPREHVLEFFKNILTRKAIIDFLQEPALESYNLFDDIIHLSEGQIVYQGPREHVTLRKDQEQYWAREEESYRFITLNDFVEAFQSFHQKRDVESCLQQSVVAYEKKLLLLHFQTHQEVLIWFSITYYLIGLDPSVASFFKQGLLLIFVNQMGSALFQAIATTSRNLIVVDTFGSFVLLMIFELGGFLLSKIKQTFFSFIHSFIFIYMILRNGGFGVIGVHPLCTIRMQYWSMRPMESLAGTEERNQNINRGIVLPFEPHWITFKDIVYFVDMPQKSSSGAFRPGVFDSADGSKWCWKNYSNGCVSW</sequence>
<keyword evidence="4 5" id="KW-0472">Membrane</keyword>
<name>A0A7J6EK12_CANSA</name>
<keyword evidence="3 5" id="KW-1133">Transmembrane helix</keyword>
<dbReference type="Gene3D" id="3.40.50.300">
    <property type="entry name" value="P-loop containing nucleotide triphosphate hydrolases"/>
    <property type="match status" value="1"/>
</dbReference>
<accession>A0A7J6EK12</accession>
<reference evidence="7 8" key="1">
    <citation type="journal article" date="2020" name="bioRxiv">
        <title>Sequence and annotation of 42 cannabis genomes reveals extensive copy number variation in cannabinoid synthesis and pathogen resistance genes.</title>
        <authorList>
            <person name="Mckernan K.J."/>
            <person name="Helbert Y."/>
            <person name="Kane L.T."/>
            <person name="Ebling H."/>
            <person name="Zhang L."/>
            <person name="Liu B."/>
            <person name="Eaton Z."/>
            <person name="Mclaughlin S."/>
            <person name="Kingan S."/>
            <person name="Baybayan P."/>
            <person name="Concepcion G."/>
            <person name="Jordan M."/>
            <person name="Riva A."/>
            <person name="Barbazuk W."/>
            <person name="Harkins T."/>
        </authorList>
    </citation>
    <scope>NUCLEOTIDE SEQUENCE [LARGE SCALE GENOMIC DNA]</scope>
    <source>
        <strain evidence="8">cv. Jamaican Lion 4</strain>
        <tissue evidence="7">Leaf</tissue>
    </source>
</reference>
<dbReference type="InterPro" id="IPR013525">
    <property type="entry name" value="ABC2_TM"/>
</dbReference>
<evidence type="ECO:0000256" key="5">
    <source>
        <dbReference type="SAM" id="Phobius"/>
    </source>
</evidence>